<feature type="domain" description="ISXO2-like transposase" evidence="1">
    <location>
        <begin position="124"/>
        <end position="272"/>
    </location>
</feature>
<dbReference type="AlphaFoldDB" id="A0A1J0AL16"/>
<protein>
    <submittedName>
        <fullName evidence="2">TnpA</fullName>
    </submittedName>
</protein>
<name>A0A1J0AL16_PSEAI</name>
<dbReference type="InterPro" id="IPR024445">
    <property type="entry name" value="Tnp_ISXO2-like"/>
</dbReference>
<dbReference type="Pfam" id="PF12760">
    <property type="entry name" value="Zn_ribbon_IS1595"/>
    <property type="match status" value="1"/>
</dbReference>
<dbReference type="Pfam" id="PF12762">
    <property type="entry name" value="DDE_Tnp_IS1595"/>
    <property type="match status" value="1"/>
</dbReference>
<organism evidence="2">
    <name type="scientific">Pseudomonas aeruginosa</name>
    <dbReference type="NCBI Taxonomy" id="287"/>
    <lineage>
        <taxon>Bacteria</taxon>
        <taxon>Pseudomonadati</taxon>
        <taxon>Pseudomonadota</taxon>
        <taxon>Gammaproteobacteria</taxon>
        <taxon>Pseudomonadales</taxon>
        <taxon>Pseudomonadaceae</taxon>
        <taxon>Pseudomonas</taxon>
    </lineage>
</organism>
<proteinExistence type="predicted"/>
<sequence>MAEFFERYGTEAKCYRSLYRARWPQGYRCPCCNGRARSRFRREGRIYYQCRACRHQTTLTSGTLFEASKLPLTTWFLAMHLLTGSKTNLSALALKRHLGVCYRSAWRMKQKIMEAMTQREEGRQLAGFVQVDDAYLGGECNGGKRGRGSENKQAFVIAVSTDETLERPTFAVIEPVRSFSNDAMLDWAQRRLAPDAEVFSDGLACFGRFADLGHAHTVLETGGGRAATQAKGARWANVVLGNVKRAISGCYHAVRQAKYARRYLAEAAWRFNRRFHLSSMLPRLVHAMLLCMPCPEPRLRDETNFIG</sequence>
<dbReference type="SMART" id="SM01126">
    <property type="entry name" value="DDE_Tnp_IS1595"/>
    <property type="match status" value="1"/>
</dbReference>
<evidence type="ECO:0000313" key="2">
    <source>
        <dbReference type="EMBL" id="APB62594.1"/>
    </source>
</evidence>
<dbReference type="InterPro" id="IPR024442">
    <property type="entry name" value="Transposase_Zn_ribbon"/>
</dbReference>
<gene>
    <name evidence="2" type="primary">tnpA</name>
</gene>
<accession>A0A1J0AL16</accession>
<reference evidence="2" key="1">
    <citation type="submission" date="2016-11" db="EMBL/GenBank/DDBJ databases">
        <title>Genetic and biochemical characterization of HMB-1, a novel subclass B1 metallo-beta-lactamase found in a Pseudomonas aeruginosa clinical isolate.</title>
        <authorList>
            <person name="Pfennigwerth N."/>
            <person name="Lange F."/>
            <person name="Gatermann S.G."/>
            <person name="Kaase M."/>
        </authorList>
    </citation>
    <scope>NUCLEOTIDE SEQUENCE</scope>
    <source>
        <strain evidence="2">NRZ-03096</strain>
    </source>
</reference>
<evidence type="ECO:0000259" key="1">
    <source>
        <dbReference type="SMART" id="SM01126"/>
    </source>
</evidence>
<dbReference type="EMBL" id="KU961660">
    <property type="protein sequence ID" value="APB62594.1"/>
    <property type="molecule type" value="Genomic_DNA"/>
</dbReference>
<dbReference type="NCBIfam" id="NF033547">
    <property type="entry name" value="transpos_IS1595"/>
    <property type="match status" value="1"/>
</dbReference>